<dbReference type="InParanoid" id="E8N298"/>
<proteinExistence type="predicted"/>
<organism evidence="3 4">
    <name type="scientific">Anaerolinea thermophila (strain DSM 14523 / JCM 11388 / NBRC 100420 / UNI-1)</name>
    <dbReference type="NCBI Taxonomy" id="926569"/>
    <lineage>
        <taxon>Bacteria</taxon>
        <taxon>Bacillati</taxon>
        <taxon>Chloroflexota</taxon>
        <taxon>Anaerolineae</taxon>
        <taxon>Anaerolineales</taxon>
        <taxon>Anaerolineaceae</taxon>
        <taxon>Anaerolinea</taxon>
    </lineage>
</organism>
<dbReference type="HOGENOM" id="CLU_113286_1_0_0"/>
<feature type="compositionally biased region" description="Gly residues" evidence="1">
    <location>
        <begin position="130"/>
        <end position="139"/>
    </location>
</feature>
<dbReference type="NCBIfam" id="TIGR02605">
    <property type="entry name" value="CxxC_CxxC_SSSS"/>
    <property type="match status" value="1"/>
</dbReference>
<evidence type="ECO:0000259" key="2">
    <source>
        <dbReference type="SMART" id="SM00834"/>
    </source>
</evidence>
<dbReference type="RefSeq" id="WP_013561386.1">
    <property type="nucleotide sequence ID" value="NC_014960.1"/>
</dbReference>
<keyword evidence="4" id="KW-1185">Reference proteome</keyword>
<feature type="region of interest" description="Disordered" evidence="1">
    <location>
        <begin position="52"/>
        <end position="74"/>
    </location>
</feature>
<feature type="domain" description="Putative regulatory protein FmdB zinc ribbon" evidence="2">
    <location>
        <begin position="1"/>
        <end position="44"/>
    </location>
</feature>
<dbReference type="KEGG" id="atm:ANT_30190"/>
<dbReference type="SMART" id="SM00834">
    <property type="entry name" value="CxxC_CXXC_SSSS"/>
    <property type="match status" value="1"/>
</dbReference>
<protein>
    <recommendedName>
        <fullName evidence="2">Putative regulatory protein FmdB zinc ribbon domain-containing protein</fullName>
    </recommendedName>
</protein>
<reference evidence="3 4" key="1">
    <citation type="submission" date="2010-12" db="EMBL/GenBank/DDBJ databases">
        <title>Whole genome sequence of Anaerolinea thermophila UNI-1.</title>
        <authorList>
            <person name="Narita-Yamada S."/>
            <person name="Kishi E."/>
            <person name="Watanabe Y."/>
            <person name="Takasaki K."/>
            <person name="Ankai A."/>
            <person name="Oguchi A."/>
            <person name="Fukui S."/>
            <person name="Takahashi M."/>
            <person name="Yashiro I."/>
            <person name="Hosoyama A."/>
            <person name="Sekiguchi Y."/>
            <person name="Hanada S."/>
            <person name="Fujita N."/>
        </authorList>
    </citation>
    <scope>NUCLEOTIDE SEQUENCE [LARGE SCALE GENOMIC DNA]</scope>
    <source>
        <strain evidence="4">DSM 14523 / JCM 11388 / NBRC 100420 / UNI-1</strain>
    </source>
</reference>
<accession>E8N298</accession>
<dbReference type="AlphaFoldDB" id="E8N298"/>
<evidence type="ECO:0000256" key="1">
    <source>
        <dbReference type="SAM" id="MobiDB-lite"/>
    </source>
</evidence>
<dbReference type="Proteomes" id="UP000008922">
    <property type="component" value="Chromosome"/>
</dbReference>
<feature type="region of interest" description="Disordered" evidence="1">
    <location>
        <begin position="101"/>
        <end position="139"/>
    </location>
</feature>
<dbReference type="PANTHER" id="PTHR34404">
    <property type="entry name" value="REGULATORY PROTEIN, FMDB FAMILY"/>
    <property type="match status" value="1"/>
</dbReference>
<gene>
    <name evidence="3" type="ordered locus">ANT_30190</name>
</gene>
<sequence length="139" mass="15740">MPYYDYRCLDCNRRFSLFFTYAEYGVKPAVCPHCGSEHVQRRINRVRIARSEESRLESLADPSNLEGLDEDPRALGRMMREMSREVGEDMGPEFDEVIHRLESGQTPEQIEQEMPELAESLGAGGEDEGGFGADFGGEE</sequence>
<dbReference type="InterPro" id="IPR013429">
    <property type="entry name" value="Regulatory_FmdB_Zinc_ribbon"/>
</dbReference>
<dbReference type="EMBL" id="AP012029">
    <property type="protein sequence ID" value="BAJ65045.1"/>
    <property type="molecule type" value="Genomic_DNA"/>
</dbReference>
<dbReference type="eggNOG" id="COG5319">
    <property type="taxonomic scope" value="Bacteria"/>
</dbReference>
<dbReference type="Pfam" id="PF09723">
    <property type="entry name" value="Zn_ribbon_8"/>
    <property type="match status" value="1"/>
</dbReference>
<name>E8N298_ANATU</name>
<evidence type="ECO:0000313" key="3">
    <source>
        <dbReference type="EMBL" id="BAJ65045.1"/>
    </source>
</evidence>
<dbReference type="PANTHER" id="PTHR34404:SF3">
    <property type="entry name" value="REGULATORY PROTEIN, FMDB FAMILY"/>
    <property type="match status" value="1"/>
</dbReference>
<dbReference type="STRING" id="926569.ANT_30190"/>
<dbReference type="OrthoDB" id="9806664at2"/>
<evidence type="ECO:0000313" key="4">
    <source>
        <dbReference type="Proteomes" id="UP000008922"/>
    </source>
</evidence>